<accession>A0A0B7AKI7</accession>
<dbReference type="EMBL" id="HACG01033651">
    <property type="protein sequence ID" value="CEK80516.1"/>
    <property type="molecule type" value="Transcribed_RNA"/>
</dbReference>
<evidence type="ECO:0000313" key="1">
    <source>
        <dbReference type="EMBL" id="CEK80515.1"/>
    </source>
</evidence>
<proteinExistence type="predicted"/>
<dbReference type="AlphaFoldDB" id="A0A0B7AKI7"/>
<reference evidence="2" key="1">
    <citation type="submission" date="2014-12" db="EMBL/GenBank/DDBJ databases">
        <title>Insight into the proteome of Arion vulgaris.</title>
        <authorList>
            <person name="Aradska J."/>
            <person name="Bulat T."/>
            <person name="Smidak R."/>
            <person name="Sarate P."/>
            <person name="Gangsoo J."/>
            <person name="Sialana F."/>
            <person name="Bilban M."/>
            <person name="Lubec G."/>
        </authorList>
    </citation>
    <scope>NUCLEOTIDE SEQUENCE</scope>
    <source>
        <tissue evidence="2">Skin</tissue>
    </source>
</reference>
<organism evidence="2">
    <name type="scientific">Arion vulgaris</name>
    <dbReference type="NCBI Taxonomy" id="1028688"/>
    <lineage>
        <taxon>Eukaryota</taxon>
        <taxon>Metazoa</taxon>
        <taxon>Spiralia</taxon>
        <taxon>Lophotrochozoa</taxon>
        <taxon>Mollusca</taxon>
        <taxon>Gastropoda</taxon>
        <taxon>Heterobranchia</taxon>
        <taxon>Euthyneura</taxon>
        <taxon>Panpulmonata</taxon>
        <taxon>Eupulmonata</taxon>
        <taxon>Stylommatophora</taxon>
        <taxon>Helicina</taxon>
        <taxon>Arionoidea</taxon>
        <taxon>Arionidae</taxon>
        <taxon>Arion</taxon>
    </lineage>
</organism>
<sequence length="83" mass="9482">MKMSSSMEVRELFNESESSSMKVREFFSVAGRKLIENQRLTNMNITGSHRDVILQTNIRISSISLIYKTNEKALNEVNAEGKL</sequence>
<name>A0A0B7AKI7_9EUPU</name>
<evidence type="ECO:0000313" key="2">
    <source>
        <dbReference type="EMBL" id="CEK80516.1"/>
    </source>
</evidence>
<gene>
    <name evidence="2" type="primary">ORF121334</name>
    <name evidence="1" type="synonym">ORF121329</name>
</gene>
<protein>
    <submittedName>
        <fullName evidence="2">Uncharacterized protein</fullName>
    </submittedName>
</protein>
<dbReference type="EMBL" id="HACG01033650">
    <property type="protein sequence ID" value="CEK80515.1"/>
    <property type="molecule type" value="Transcribed_RNA"/>
</dbReference>